<evidence type="ECO:0000313" key="2">
    <source>
        <dbReference type="Proteomes" id="UP000799302"/>
    </source>
</evidence>
<keyword evidence="2" id="KW-1185">Reference proteome</keyword>
<organism evidence="1 2">
    <name type="scientific">Microthyrium microscopicum</name>
    <dbReference type="NCBI Taxonomy" id="703497"/>
    <lineage>
        <taxon>Eukaryota</taxon>
        <taxon>Fungi</taxon>
        <taxon>Dikarya</taxon>
        <taxon>Ascomycota</taxon>
        <taxon>Pezizomycotina</taxon>
        <taxon>Dothideomycetes</taxon>
        <taxon>Dothideomycetes incertae sedis</taxon>
        <taxon>Microthyriales</taxon>
        <taxon>Microthyriaceae</taxon>
        <taxon>Microthyrium</taxon>
    </lineage>
</organism>
<proteinExistence type="predicted"/>
<dbReference type="Proteomes" id="UP000799302">
    <property type="component" value="Unassembled WGS sequence"/>
</dbReference>
<dbReference type="EMBL" id="MU004230">
    <property type="protein sequence ID" value="KAF2675463.1"/>
    <property type="molecule type" value="Genomic_DNA"/>
</dbReference>
<name>A0A6A6UVF3_9PEZI</name>
<protein>
    <submittedName>
        <fullName evidence="1">Uncharacterized protein</fullName>
    </submittedName>
</protein>
<accession>A0A6A6UVF3</accession>
<gene>
    <name evidence="1" type="ORF">BT63DRAFT_420654</name>
</gene>
<sequence>MLRLSIFKRRAYSDDLESSQLYVLSGTTGAFSLKLAHSKPQVMPLVLIGWVLLFLQAVCYAKFDLSSLTIYSIIMSFGIFRT</sequence>
<evidence type="ECO:0000313" key="1">
    <source>
        <dbReference type="EMBL" id="KAF2675463.1"/>
    </source>
</evidence>
<dbReference type="AlphaFoldDB" id="A0A6A6UVF3"/>
<reference evidence="1" key="1">
    <citation type="journal article" date="2020" name="Stud. Mycol.">
        <title>101 Dothideomycetes genomes: a test case for predicting lifestyles and emergence of pathogens.</title>
        <authorList>
            <person name="Haridas S."/>
            <person name="Albert R."/>
            <person name="Binder M."/>
            <person name="Bloem J."/>
            <person name="Labutti K."/>
            <person name="Salamov A."/>
            <person name="Andreopoulos B."/>
            <person name="Baker S."/>
            <person name="Barry K."/>
            <person name="Bills G."/>
            <person name="Bluhm B."/>
            <person name="Cannon C."/>
            <person name="Castanera R."/>
            <person name="Culley D."/>
            <person name="Daum C."/>
            <person name="Ezra D."/>
            <person name="Gonzalez J."/>
            <person name="Henrissat B."/>
            <person name="Kuo A."/>
            <person name="Liang C."/>
            <person name="Lipzen A."/>
            <person name="Lutzoni F."/>
            <person name="Magnuson J."/>
            <person name="Mondo S."/>
            <person name="Nolan M."/>
            <person name="Ohm R."/>
            <person name="Pangilinan J."/>
            <person name="Park H.-J."/>
            <person name="Ramirez L."/>
            <person name="Alfaro M."/>
            <person name="Sun H."/>
            <person name="Tritt A."/>
            <person name="Yoshinaga Y."/>
            <person name="Zwiers L.-H."/>
            <person name="Turgeon B."/>
            <person name="Goodwin S."/>
            <person name="Spatafora J."/>
            <person name="Crous P."/>
            <person name="Grigoriev I."/>
        </authorList>
    </citation>
    <scope>NUCLEOTIDE SEQUENCE</scope>
    <source>
        <strain evidence="1">CBS 115976</strain>
    </source>
</reference>